<organism evidence="1">
    <name type="scientific">Siphoviridae sp. ctoiW10</name>
    <dbReference type="NCBI Taxonomy" id="2827592"/>
    <lineage>
        <taxon>Viruses</taxon>
        <taxon>Duplodnaviria</taxon>
        <taxon>Heunggongvirae</taxon>
        <taxon>Uroviricota</taxon>
        <taxon>Caudoviricetes</taxon>
    </lineage>
</organism>
<proteinExistence type="predicted"/>
<keyword evidence="1" id="KW-0645">Protease</keyword>
<reference evidence="1" key="1">
    <citation type="journal article" date="2021" name="Proc. Natl. Acad. Sci. U.S.A.">
        <title>A Catalog of Tens of Thousands of Viruses from Human Metagenomes Reveals Hidden Associations with Chronic Diseases.</title>
        <authorList>
            <person name="Tisza M.J."/>
            <person name="Buck C.B."/>
        </authorList>
    </citation>
    <scope>NUCLEOTIDE SEQUENCE</scope>
    <source>
        <strain evidence="1">CtoiW10</strain>
    </source>
</reference>
<name>A0A8S5LPB6_9CAUD</name>
<dbReference type="GO" id="GO:0008233">
    <property type="term" value="F:peptidase activity"/>
    <property type="evidence" value="ECO:0007669"/>
    <property type="project" value="UniProtKB-KW"/>
</dbReference>
<protein>
    <submittedName>
        <fullName evidence="1">Serine protease VesC</fullName>
    </submittedName>
</protein>
<dbReference type="EMBL" id="BK015888">
    <property type="protein sequence ID" value="DAD71876.1"/>
    <property type="molecule type" value="Genomic_DNA"/>
</dbReference>
<dbReference type="GO" id="GO:0006508">
    <property type="term" value="P:proteolysis"/>
    <property type="evidence" value="ECO:0007669"/>
    <property type="project" value="UniProtKB-KW"/>
</dbReference>
<keyword evidence="1" id="KW-0378">Hydrolase</keyword>
<accession>A0A8S5LPB6</accession>
<sequence>MMGHCMFLRKGEVHTPPSTVKEVIVAITAANISDYFTVTNGTYYFAGSGSVFTSNNSGKSSSTASTVLTAKQDISVLAFNYSYSSEAKYDTFTLKVGGTTVEDGVSGATTNKTYSGSLAQGQTVEFTYSKDSSQDGNDDKCTFSDMHITILVPKGAA</sequence>
<evidence type="ECO:0000313" key="1">
    <source>
        <dbReference type="EMBL" id="DAD71876.1"/>
    </source>
</evidence>